<evidence type="ECO:0000256" key="1">
    <source>
        <dbReference type="SAM" id="MobiDB-lite"/>
    </source>
</evidence>
<evidence type="ECO:0000313" key="3">
    <source>
        <dbReference type="EMBL" id="OGF28615.1"/>
    </source>
</evidence>
<dbReference type="AlphaFoldDB" id="A0A1F5SPI6"/>
<dbReference type="STRING" id="1797995.A2242_04720"/>
<dbReference type="Proteomes" id="UP000178925">
    <property type="component" value="Unassembled WGS sequence"/>
</dbReference>
<comment type="caution">
    <text evidence="3">The sequence shown here is derived from an EMBL/GenBank/DDBJ whole genome shotgun (WGS) entry which is preliminary data.</text>
</comment>
<name>A0A1F5SPI6_9BACT</name>
<reference evidence="3 4" key="1">
    <citation type="journal article" date="2016" name="Nat. Commun.">
        <title>Thousands of microbial genomes shed light on interconnected biogeochemical processes in an aquifer system.</title>
        <authorList>
            <person name="Anantharaman K."/>
            <person name="Brown C.T."/>
            <person name="Hug L.A."/>
            <person name="Sharon I."/>
            <person name="Castelle C.J."/>
            <person name="Probst A.J."/>
            <person name="Thomas B.C."/>
            <person name="Singh A."/>
            <person name="Wilkins M.J."/>
            <person name="Karaoz U."/>
            <person name="Brodie E.L."/>
            <person name="Williams K.H."/>
            <person name="Hubbard S.S."/>
            <person name="Banfield J.F."/>
        </authorList>
    </citation>
    <scope>NUCLEOTIDE SEQUENCE [LARGE SCALE GENOMIC DNA]</scope>
</reference>
<proteinExistence type="predicted"/>
<sequence length="459" mass="49555">MFFAARSQLVYNASNERDAWGLVINSKLNLFYHKLPLPHKCMELNYKKIGLLIGFVALVAVLGFLIYFLFFRAAPATVTPGSEVTSTGAGQLPSAGIGAGGGEVIPGGGSLPSGSEVATETTGAQTKPQPDAVAAGGLTQTTSLSDAPTLAPTLGANGSDMLYYNKNDGKFYRSNQNGTAFLLSDKTFFDVQNVTWAPDKQKAVIEYPDGANIVYNFQTDQQYSLPAHWKDFDFSPDSARIVAKSIGSDPDTRWLMVANDDGSQAQALEPIGDKDATVYPSWSPNNLSVATYSESIDFDRQRLYFVGLNHENFKSTVIEGRGFEEQWSPAGESLLYSVYNSGTQLKPTLWVVDAKGESIGAGRTDLNLQTWAHKCTFADSATLYCAVPNSLPEGAGLFPELAQQSVDSLYKVNLKTGAQTLVAVPDGNYNMENITVSADGSTLYFSDALSGRLRTIRLK</sequence>
<gene>
    <name evidence="3" type="ORF">A2242_04720</name>
</gene>
<evidence type="ECO:0000313" key="4">
    <source>
        <dbReference type="Proteomes" id="UP000178925"/>
    </source>
</evidence>
<dbReference type="Gene3D" id="2.120.10.30">
    <property type="entry name" value="TolB, C-terminal domain"/>
    <property type="match status" value="1"/>
</dbReference>
<accession>A0A1F5SPI6</accession>
<evidence type="ECO:0000256" key="2">
    <source>
        <dbReference type="SAM" id="Phobius"/>
    </source>
</evidence>
<keyword evidence="2" id="KW-0812">Transmembrane</keyword>
<evidence type="ECO:0008006" key="5">
    <source>
        <dbReference type="Google" id="ProtNLM"/>
    </source>
</evidence>
<keyword evidence="2" id="KW-0472">Membrane</keyword>
<feature type="transmembrane region" description="Helical" evidence="2">
    <location>
        <begin position="49"/>
        <end position="70"/>
    </location>
</feature>
<dbReference type="SUPFAM" id="SSF82171">
    <property type="entry name" value="DPP6 N-terminal domain-like"/>
    <property type="match status" value="1"/>
</dbReference>
<dbReference type="InterPro" id="IPR011042">
    <property type="entry name" value="6-blade_b-propeller_TolB-like"/>
</dbReference>
<dbReference type="EMBL" id="MFGC01000008">
    <property type="protein sequence ID" value="OGF28615.1"/>
    <property type="molecule type" value="Genomic_DNA"/>
</dbReference>
<protein>
    <recommendedName>
        <fullName evidence="5">Dipeptidylpeptidase IV N-terminal domain-containing protein</fullName>
    </recommendedName>
</protein>
<feature type="region of interest" description="Disordered" evidence="1">
    <location>
        <begin position="109"/>
        <end position="134"/>
    </location>
</feature>
<organism evidence="3 4">
    <name type="scientific">Candidatus Falkowbacteria bacterium RIFOXYA2_FULL_47_9</name>
    <dbReference type="NCBI Taxonomy" id="1797995"/>
    <lineage>
        <taxon>Bacteria</taxon>
        <taxon>Candidatus Falkowiibacteriota</taxon>
    </lineage>
</organism>
<feature type="compositionally biased region" description="Polar residues" evidence="1">
    <location>
        <begin position="112"/>
        <end position="128"/>
    </location>
</feature>
<keyword evidence="2" id="KW-1133">Transmembrane helix</keyword>